<comment type="caution">
    <text evidence="4">The sequence shown here is derived from an EMBL/GenBank/DDBJ whole genome shotgun (WGS) entry which is preliminary data.</text>
</comment>
<dbReference type="PANTHER" id="PTHR21686:SF12">
    <property type="entry name" value="DEOXYNUCLEOTIDYLTRANSFERASE TERMINAL-INTERACTING PROTEIN 2"/>
    <property type="match status" value="1"/>
</dbReference>
<evidence type="ECO:0000313" key="4">
    <source>
        <dbReference type="EMBL" id="KAK0159908.1"/>
    </source>
</evidence>
<dbReference type="Proteomes" id="UP001168990">
    <property type="component" value="Unassembled WGS sequence"/>
</dbReference>
<gene>
    <name evidence="4" type="ORF">PV328_007369</name>
</gene>
<reference evidence="4" key="2">
    <citation type="submission" date="2023-03" db="EMBL/GenBank/DDBJ databases">
        <authorList>
            <person name="Inwood S.N."/>
            <person name="Skelly J.G."/>
            <person name="Guhlin J."/>
            <person name="Harrop T.W.R."/>
            <person name="Goldson S.G."/>
            <person name="Dearden P.K."/>
        </authorList>
    </citation>
    <scope>NUCLEOTIDE SEQUENCE</scope>
    <source>
        <strain evidence="4">Irish</strain>
        <tissue evidence="4">Whole body</tissue>
    </source>
</reference>
<evidence type="ECO:0000256" key="2">
    <source>
        <dbReference type="ARBA" id="ARBA00023242"/>
    </source>
</evidence>
<comment type="subcellular location">
    <subcellularLocation>
        <location evidence="1">Nucleus</location>
        <location evidence="1">Nucleolus</location>
    </subcellularLocation>
</comment>
<dbReference type="AlphaFoldDB" id="A0AA39C8P8"/>
<sequence length="204" mass="24342">MLSHDDIDLDEFEKDMGWNSQYKELTERSKVSILKTNHLLKDINPIEKILKKSVIIPGYEQLEFVPKYDISQHQQSIINKHERGQTKGQKWYNLPTNEMTPEIRHDLQIIQMRSALDPKHFYKKNDMKKLPKYFHIGKVIDSPVDYYNGRLTKKEKKKTIVDELMADAEFSKYNKRKYREIINCNRQSRSKAYSHARKLKGKKN</sequence>
<dbReference type="PANTHER" id="PTHR21686">
    <property type="entry name" value="DEOXYNUCLEOTIDYLTRANSFERASE TERMINAL-INTERACTING PROTEIN 2"/>
    <property type="match status" value="1"/>
</dbReference>
<evidence type="ECO:0000259" key="3">
    <source>
        <dbReference type="Pfam" id="PF08698"/>
    </source>
</evidence>
<evidence type="ECO:0000313" key="5">
    <source>
        <dbReference type="Proteomes" id="UP001168990"/>
    </source>
</evidence>
<keyword evidence="5" id="KW-1185">Reference proteome</keyword>
<organism evidence="4 5">
    <name type="scientific">Microctonus aethiopoides</name>
    <dbReference type="NCBI Taxonomy" id="144406"/>
    <lineage>
        <taxon>Eukaryota</taxon>
        <taxon>Metazoa</taxon>
        <taxon>Ecdysozoa</taxon>
        <taxon>Arthropoda</taxon>
        <taxon>Hexapoda</taxon>
        <taxon>Insecta</taxon>
        <taxon>Pterygota</taxon>
        <taxon>Neoptera</taxon>
        <taxon>Endopterygota</taxon>
        <taxon>Hymenoptera</taxon>
        <taxon>Apocrita</taxon>
        <taxon>Ichneumonoidea</taxon>
        <taxon>Braconidae</taxon>
        <taxon>Euphorinae</taxon>
        <taxon>Microctonus</taxon>
    </lineage>
</organism>
<protein>
    <recommendedName>
        <fullName evidence="3">Fcf2 pre-rRNA processing C-terminal domain-containing protein</fullName>
    </recommendedName>
</protein>
<dbReference type="GO" id="GO:0003723">
    <property type="term" value="F:RNA binding"/>
    <property type="evidence" value="ECO:0007669"/>
    <property type="project" value="TreeGrafter"/>
</dbReference>
<dbReference type="InterPro" id="IPR039883">
    <property type="entry name" value="Fcf2/DNTTIP2"/>
</dbReference>
<dbReference type="GO" id="GO:0006396">
    <property type="term" value="P:RNA processing"/>
    <property type="evidence" value="ECO:0007669"/>
    <property type="project" value="TreeGrafter"/>
</dbReference>
<keyword evidence="2" id="KW-0539">Nucleus</keyword>
<dbReference type="EMBL" id="JAQQBS010001423">
    <property type="protein sequence ID" value="KAK0159908.1"/>
    <property type="molecule type" value="Genomic_DNA"/>
</dbReference>
<feature type="domain" description="Fcf2 pre-rRNA processing C-terminal" evidence="3">
    <location>
        <begin position="85"/>
        <end position="177"/>
    </location>
</feature>
<dbReference type="Pfam" id="PF08698">
    <property type="entry name" value="Fcf2"/>
    <property type="match status" value="1"/>
</dbReference>
<dbReference type="GO" id="GO:0005730">
    <property type="term" value="C:nucleolus"/>
    <property type="evidence" value="ECO:0007669"/>
    <property type="project" value="UniProtKB-SubCell"/>
</dbReference>
<accession>A0AA39C8P8</accession>
<name>A0AA39C8P8_9HYME</name>
<dbReference type="InterPro" id="IPR014810">
    <property type="entry name" value="Fcf2_C"/>
</dbReference>
<reference evidence="4" key="1">
    <citation type="journal article" date="2023" name="bioRxiv">
        <title>Scaffold-level genome assemblies of two parasitoid biocontrol wasps reveal the parthenogenesis mechanism and an associated novel virus.</title>
        <authorList>
            <person name="Inwood S."/>
            <person name="Skelly J."/>
            <person name="Guhlin J."/>
            <person name="Harrop T."/>
            <person name="Goldson S."/>
            <person name="Dearden P."/>
        </authorList>
    </citation>
    <scope>NUCLEOTIDE SEQUENCE</scope>
    <source>
        <strain evidence="4">Irish</strain>
        <tissue evidence="4">Whole body</tissue>
    </source>
</reference>
<proteinExistence type="predicted"/>
<evidence type="ECO:0000256" key="1">
    <source>
        <dbReference type="ARBA" id="ARBA00004604"/>
    </source>
</evidence>